<dbReference type="Proteomes" id="UP001597012">
    <property type="component" value="Unassembled WGS sequence"/>
</dbReference>
<dbReference type="RefSeq" id="WP_379936583.1">
    <property type="nucleotide sequence ID" value="NZ_JBHTHY010000027.1"/>
</dbReference>
<accession>A0ABW3B933</accession>
<dbReference type="EMBL" id="JBHTHY010000027">
    <property type="protein sequence ID" value="MFD0799595.1"/>
    <property type="molecule type" value="Genomic_DNA"/>
</dbReference>
<organism evidence="1 2">
    <name type="scientific">Maribacter chungangensis</name>
    <dbReference type="NCBI Taxonomy" id="1069117"/>
    <lineage>
        <taxon>Bacteria</taxon>
        <taxon>Pseudomonadati</taxon>
        <taxon>Bacteroidota</taxon>
        <taxon>Flavobacteriia</taxon>
        <taxon>Flavobacteriales</taxon>
        <taxon>Flavobacteriaceae</taxon>
        <taxon>Maribacter</taxon>
    </lineage>
</organism>
<keyword evidence="2" id="KW-1185">Reference proteome</keyword>
<gene>
    <name evidence="1" type="ORF">ACFQZJ_19145</name>
</gene>
<reference evidence="2" key="1">
    <citation type="journal article" date="2019" name="Int. J. Syst. Evol. Microbiol.">
        <title>The Global Catalogue of Microorganisms (GCM) 10K type strain sequencing project: providing services to taxonomists for standard genome sequencing and annotation.</title>
        <authorList>
            <consortium name="The Broad Institute Genomics Platform"/>
            <consortium name="The Broad Institute Genome Sequencing Center for Infectious Disease"/>
            <person name="Wu L."/>
            <person name="Ma J."/>
        </authorList>
    </citation>
    <scope>NUCLEOTIDE SEQUENCE [LARGE SCALE GENOMIC DNA]</scope>
    <source>
        <strain evidence="2">CCUG 61948</strain>
    </source>
</reference>
<protein>
    <recommendedName>
        <fullName evidence="3">DUF4468 domain-containing protein</fullName>
    </recommendedName>
</protein>
<comment type="caution">
    <text evidence="1">The sequence shown here is derived from an EMBL/GenBank/DDBJ whole genome shotgun (WGS) entry which is preliminary data.</text>
</comment>
<sequence length="185" mass="21385">MRTLRFLTLVGLLQTGCFVQSQSTTEIKSIYYRIQKELPQYRSKTAPVFGMSTEGGETKGYYKNGTIQKISTVLLGETGKWFQEAYYNNGELVFVLETDHRYNAPIYFDQKAADEMGVTDVFDIEKTTITENRYYFKNKVLFKWLNPTGNPEDASLESLKKKTEGLLYDSKKLQGILDNYNEEKK</sequence>
<name>A0ABW3B933_9FLAO</name>
<proteinExistence type="predicted"/>
<evidence type="ECO:0008006" key="3">
    <source>
        <dbReference type="Google" id="ProtNLM"/>
    </source>
</evidence>
<evidence type="ECO:0000313" key="2">
    <source>
        <dbReference type="Proteomes" id="UP001597012"/>
    </source>
</evidence>
<evidence type="ECO:0000313" key="1">
    <source>
        <dbReference type="EMBL" id="MFD0799595.1"/>
    </source>
</evidence>